<dbReference type="GO" id="GO:0005886">
    <property type="term" value="C:plasma membrane"/>
    <property type="evidence" value="ECO:0007669"/>
    <property type="project" value="TreeGrafter"/>
</dbReference>
<dbReference type="CDD" id="cd00139">
    <property type="entry name" value="PIPKc"/>
    <property type="match status" value="1"/>
</dbReference>
<dbReference type="InterPro" id="IPR023610">
    <property type="entry name" value="PInositol-4/5-P-5/4-kinase"/>
</dbReference>
<name>D8M396_BLAHO</name>
<keyword evidence="4" id="KW-1185">Reference proteome</keyword>
<dbReference type="Proteomes" id="UP000008312">
    <property type="component" value="Unassembled WGS sequence"/>
</dbReference>
<dbReference type="Pfam" id="PF01504">
    <property type="entry name" value="PIP5K"/>
    <property type="match status" value="2"/>
</dbReference>
<dbReference type="SMART" id="SM00330">
    <property type="entry name" value="PIPKc"/>
    <property type="match status" value="1"/>
</dbReference>
<dbReference type="PANTHER" id="PTHR23086">
    <property type="entry name" value="PHOSPHATIDYLINOSITOL-4-PHOSPHATE 5-KINASE"/>
    <property type="match status" value="1"/>
</dbReference>
<dbReference type="InParanoid" id="D8M396"/>
<evidence type="ECO:0000256" key="1">
    <source>
        <dbReference type="PROSITE-ProRule" id="PRU00781"/>
    </source>
</evidence>
<dbReference type="Gene3D" id="3.30.800.10">
    <property type="entry name" value="Phosphatidylinositol Phosphate Kinase II Beta"/>
    <property type="match status" value="1"/>
</dbReference>
<evidence type="ECO:0000313" key="4">
    <source>
        <dbReference type="Proteomes" id="UP000008312"/>
    </source>
</evidence>
<gene>
    <name evidence="3" type="ORF">GSBLH_T00002494001</name>
</gene>
<dbReference type="OrthoDB" id="2129491at2759"/>
<dbReference type="InterPro" id="IPR027483">
    <property type="entry name" value="PInositol-4-P-4/5-kinase_C_sf"/>
</dbReference>
<dbReference type="AlphaFoldDB" id="D8M396"/>
<evidence type="ECO:0000313" key="3">
    <source>
        <dbReference type="EMBL" id="CBK22369.2"/>
    </source>
</evidence>
<dbReference type="GO" id="GO:0046854">
    <property type="term" value="P:phosphatidylinositol phosphate biosynthetic process"/>
    <property type="evidence" value="ECO:0007669"/>
    <property type="project" value="TreeGrafter"/>
</dbReference>
<dbReference type="SUPFAM" id="SSF56104">
    <property type="entry name" value="SAICAR synthase-like"/>
    <property type="match status" value="1"/>
</dbReference>
<accession>D8M396</accession>
<dbReference type="EMBL" id="FN668650">
    <property type="protein sequence ID" value="CBK22369.2"/>
    <property type="molecule type" value="Genomic_DNA"/>
</dbReference>
<dbReference type="GO" id="GO:0016308">
    <property type="term" value="F:1-phosphatidylinositol-4-phosphate 5-kinase activity"/>
    <property type="evidence" value="ECO:0007669"/>
    <property type="project" value="TreeGrafter"/>
</dbReference>
<reference evidence="3" key="1">
    <citation type="submission" date="2010-02" db="EMBL/GenBank/DDBJ databases">
        <title>Sequencing and annotation of the Blastocystis hominis genome.</title>
        <authorList>
            <person name="Wincker P."/>
        </authorList>
    </citation>
    <scope>NUCLEOTIDE SEQUENCE</scope>
    <source>
        <strain evidence="3">Singapore isolate B</strain>
    </source>
</reference>
<keyword evidence="1" id="KW-0808">Transferase</keyword>
<proteinExistence type="predicted"/>
<keyword evidence="1" id="KW-0067">ATP-binding</keyword>
<dbReference type="InterPro" id="IPR027484">
    <property type="entry name" value="PInositol-4-P-5-kinase_N"/>
</dbReference>
<sequence length="413" mass="47443">MDSKGKAVHPVHESWNMVVNIMIGIRLAIGRVMVEANRDLCPADYTMKEKLTIVLPHTSAGKSPADDVRFVDYAPMVFRKLRELWGVSADEYMSSIGPQQILRNIIMGTLSTLTELYSEGKSGSFFYYSFDGKYMVKTISHTEHRFFRHILEKYYSHMVQNRDTMLVRFLGAHKIRQGRHSKVGSKSIYFVVMGNLFDTPLKIHRRYDLKGSWVGRLFVFGGGVTRSTKDADRGDTARALKDLDIVDLNEHIRLNEKTTTQFQSQLAKDSQFLAECGIIDYSLLLGIHNVEGPLPPRAKSVYGRHVPFWQRDWGGLLSEDGTQVYYMGVIDILIHFNARKFGELAIKTVFMDGKGVSVQKPQKYQKRFIAFMNQLSDPKVKTLMLGKGIPKKYLKERELRRQQEEQEEQEEQA</sequence>
<dbReference type="PANTHER" id="PTHR23086:SF8">
    <property type="entry name" value="PHOSPHATIDYLINOSITOL 5-PHOSPHATE 4-KINASE, ISOFORM A"/>
    <property type="match status" value="1"/>
</dbReference>
<feature type="domain" description="PIPK" evidence="2">
    <location>
        <begin position="11"/>
        <end position="376"/>
    </location>
</feature>
<keyword evidence="1" id="KW-0547">Nucleotide-binding</keyword>
<dbReference type="GO" id="GO:0005524">
    <property type="term" value="F:ATP binding"/>
    <property type="evidence" value="ECO:0007669"/>
    <property type="project" value="UniProtKB-UniRule"/>
</dbReference>
<keyword evidence="1" id="KW-0418">Kinase</keyword>
<dbReference type="OMA" id="DYSPMCY"/>
<organism evidence="3">
    <name type="scientific">Blastocystis hominis</name>
    <dbReference type="NCBI Taxonomy" id="12968"/>
    <lineage>
        <taxon>Eukaryota</taxon>
        <taxon>Sar</taxon>
        <taxon>Stramenopiles</taxon>
        <taxon>Bigyra</taxon>
        <taxon>Opalozoa</taxon>
        <taxon>Opalinata</taxon>
        <taxon>Blastocystidae</taxon>
        <taxon>Blastocystis</taxon>
    </lineage>
</organism>
<protein>
    <recommendedName>
        <fullName evidence="2">PIPK domain-containing protein</fullName>
    </recommendedName>
</protein>
<dbReference type="GeneID" id="24919657"/>
<dbReference type="RefSeq" id="XP_012896417.1">
    <property type="nucleotide sequence ID" value="XM_013040963.1"/>
</dbReference>
<dbReference type="PROSITE" id="PS51455">
    <property type="entry name" value="PIPK"/>
    <property type="match status" value="1"/>
</dbReference>
<dbReference type="Gene3D" id="3.30.810.10">
    <property type="entry name" value="2-Layer Sandwich"/>
    <property type="match status" value="1"/>
</dbReference>
<evidence type="ECO:0000259" key="2">
    <source>
        <dbReference type="PROSITE" id="PS51455"/>
    </source>
</evidence>
<dbReference type="InterPro" id="IPR002498">
    <property type="entry name" value="PInositol-4-P-4/5-kinase_core"/>
</dbReference>